<proteinExistence type="predicted"/>
<accession>A0A4Q4TQX7</accession>
<feature type="compositionally biased region" description="Basic and acidic residues" evidence="1">
    <location>
        <begin position="131"/>
        <end position="142"/>
    </location>
</feature>
<evidence type="ECO:0000313" key="2">
    <source>
        <dbReference type="EMBL" id="RYP08010.1"/>
    </source>
</evidence>
<protein>
    <submittedName>
        <fullName evidence="2">Uncharacterized protein</fullName>
    </submittedName>
</protein>
<reference evidence="2 3" key="1">
    <citation type="submission" date="2018-06" db="EMBL/GenBank/DDBJ databases">
        <title>Complete Genomes of Monosporascus.</title>
        <authorList>
            <person name="Robinson A.J."/>
            <person name="Natvig D.O."/>
        </authorList>
    </citation>
    <scope>NUCLEOTIDE SEQUENCE [LARGE SCALE GENOMIC DNA]</scope>
    <source>
        <strain evidence="2 3">CBS 110550</strain>
    </source>
</reference>
<dbReference type="AlphaFoldDB" id="A0A4Q4TQX7"/>
<dbReference type="Proteomes" id="UP000293360">
    <property type="component" value="Unassembled WGS sequence"/>
</dbReference>
<feature type="region of interest" description="Disordered" evidence="1">
    <location>
        <begin position="126"/>
        <end position="175"/>
    </location>
</feature>
<evidence type="ECO:0000313" key="3">
    <source>
        <dbReference type="Proteomes" id="UP000293360"/>
    </source>
</evidence>
<dbReference type="OrthoDB" id="25818at2759"/>
<evidence type="ECO:0000256" key="1">
    <source>
        <dbReference type="SAM" id="MobiDB-lite"/>
    </source>
</evidence>
<name>A0A4Q4TQX7_9PEZI</name>
<dbReference type="InterPro" id="IPR011004">
    <property type="entry name" value="Trimer_LpxA-like_sf"/>
</dbReference>
<feature type="compositionally biased region" description="Acidic residues" evidence="1">
    <location>
        <begin position="160"/>
        <end position="175"/>
    </location>
</feature>
<dbReference type="STRING" id="155417.A0A4Q4TQX7"/>
<gene>
    <name evidence="2" type="ORF">DL764_002156</name>
</gene>
<dbReference type="SUPFAM" id="SSF51161">
    <property type="entry name" value="Trimeric LpxA-like enzymes"/>
    <property type="match status" value="1"/>
</dbReference>
<organism evidence="2 3">
    <name type="scientific">Monosporascus ibericus</name>
    <dbReference type="NCBI Taxonomy" id="155417"/>
    <lineage>
        <taxon>Eukaryota</taxon>
        <taxon>Fungi</taxon>
        <taxon>Dikarya</taxon>
        <taxon>Ascomycota</taxon>
        <taxon>Pezizomycotina</taxon>
        <taxon>Sordariomycetes</taxon>
        <taxon>Xylariomycetidae</taxon>
        <taxon>Xylariales</taxon>
        <taxon>Xylariales incertae sedis</taxon>
        <taxon>Monosporascus</taxon>
    </lineage>
</organism>
<sequence length="231" mass="25370">MSTRLIPDELRAAGGRCVAACHAFNDLSDVRSPHERVRRWFNLDASTLIPFVQAPVRREYVLRMNIHPSAFVDRCCIIVDTPTAGALVGARVVVGLGVCMYAGDRGIVIGDGALIGGGVIIIPYAPPQPRRQPEIEPEREGEEKPDDETQIEGRETGEPVSDEEMDDTDGEENVEEYIVEEVLDSRLSGEGLLQYSVRVGGGYATDPVWHPKKPGPPEDFDIWERAFTGDG</sequence>
<dbReference type="EMBL" id="QJNU01000075">
    <property type="protein sequence ID" value="RYP08010.1"/>
    <property type="molecule type" value="Genomic_DNA"/>
</dbReference>
<comment type="caution">
    <text evidence="2">The sequence shown here is derived from an EMBL/GenBank/DDBJ whole genome shotgun (WGS) entry which is preliminary data.</text>
</comment>
<dbReference type="Gene3D" id="2.160.10.10">
    <property type="entry name" value="Hexapeptide repeat proteins"/>
    <property type="match status" value="1"/>
</dbReference>
<keyword evidence="3" id="KW-1185">Reference proteome</keyword>